<dbReference type="SUPFAM" id="SSF81301">
    <property type="entry name" value="Nucleotidyltransferase"/>
    <property type="match status" value="1"/>
</dbReference>
<feature type="domain" description="RelA/SpoT" evidence="1">
    <location>
        <begin position="76"/>
        <end position="202"/>
    </location>
</feature>
<dbReference type="PANTHER" id="PTHR47837:SF1">
    <property type="entry name" value="GTP PYROPHOSPHOKINASE YJBM"/>
    <property type="match status" value="1"/>
</dbReference>
<dbReference type="RefSeq" id="WP_010555466.1">
    <property type="nucleotide sequence ID" value="NZ_CP011025.1"/>
</dbReference>
<sequence length="354" mass="40942">MVNEQYQKSKQQLAYSRKQVEKAGRIFRKNEGDFDFAIEVVQNYRAAHLYPLTIIKNLVWKHVKKLHLLESATIVRRLKRLPTIIDKLQRASLDGKSENAINLKRMHDIGGCRVILDNLEHLYQLNASLDSSRAVHSVKSYDYIENPKATGYRGIHRVYKSYNNLESHDYKGFQIEVQLRTRLQHLWATTVEIVDIIEKETLKTNPQAADTDWKRLFFIMGEFLAVKDCSNQLSSQQSQAFVDELSALNKKLAAFHKLDAFNRAFQVDEIKNKSKDTGFALLVHNTETQMGRVFLYAENKKQEALTHYAEQEKQTHNNVLLVAGSDLKSIEKAYPNYLNSTSEFLSEFSRILLS</sequence>
<dbReference type="InterPro" id="IPR052366">
    <property type="entry name" value="GTP_Pyrophosphokinase"/>
</dbReference>
<evidence type="ECO:0000313" key="3">
    <source>
        <dbReference type="Proteomes" id="UP000016505"/>
    </source>
</evidence>
<dbReference type="Pfam" id="PF04607">
    <property type="entry name" value="RelA_SpoT"/>
    <property type="match status" value="1"/>
</dbReference>
<reference evidence="2 3" key="1">
    <citation type="journal article" date="2012" name="J. Bacteriol.">
        <title>Genome sequences of type strains of seven species of the marine bacterium Pseudoalteromonas.</title>
        <authorList>
            <person name="Xie B.B."/>
            <person name="Shu Y.L."/>
            <person name="Qin Q.L."/>
            <person name="Rong J.C."/>
            <person name="Zhang X.Y."/>
            <person name="Chen X.L."/>
            <person name="Shi M."/>
            <person name="He H.L."/>
            <person name="Zhou B.C."/>
            <person name="Zhang Y.Z."/>
        </authorList>
    </citation>
    <scope>NUCLEOTIDE SEQUENCE [LARGE SCALE GENOMIC DNA]</scope>
    <source>
        <strain evidence="2 3">A 37-1-2</strain>
    </source>
</reference>
<evidence type="ECO:0000259" key="1">
    <source>
        <dbReference type="SMART" id="SM00954"/>
    </source>
</evidence>
<dbReference type="InterPro" id="IPR007685">
    <property type="entry name" value="RelA_SpoT"/>
</dbReference>
<dbReference type="GO" id="GO:0015969">
    <property type="term" value="P:guanosine tetraphosphate metabolic process"/>
    <property type="evidence" value="ECO:0007669"/>
    <property type="project" value="InterPro"/>
</dbReference>
<dbReference type="EMBL" id="CP011025">
    <property type="protein sequence ID" value="ATC84892.1"/>
    <property type="molecule type" value="Genomic_DNA"/>
</dbReference>
<dbReference type="Gene3D" id="3.30.460.10">
    <property type="entry name" value="Beta Polymerase, domain 2"/>
    <property type="match status" value="1"/>
</dbReference>
<proteinExistence type="predicted"/>
<evidence type="ECO:0000313" key="2">
    <source>
        <dbReference type="EMBL" id="ATC84892.1"/>
    </source>
</evidence>
<dbReference type="OrthoDB" id="9789634at2"/>
<dbReference type="SMART" id="SM00954">
    <property type="entry name" value="RelA_SpoT"/>
    <property type="match status" value="1"/>
</dbReference>
<dbReference type="PANTHER" id="PTHR47837">
    <property type="entry name" value="GTP PYROPHOSPHOKINASE YJBM"/>
    <property type="match status" value="1"/>
</dbReference>
<name>A0A290RWD2_9GAMM</name>
<dbReference type="AlphaFoldDB" id="A0A290RWD2"/>
<gene>
    <name evidence="2" type="ORF">PARC_a0116</name>
</gene>
<dbReference type="Proteomes" id="UP000016505">
    <property type="component" value="Chromosome I"/>
</dbReference>
<dbReference type="InterPro" id="IPR043519">
    <property type="entry name" value="NT_sf"/>
</dbReference>
<dbReference type="CDD" id="cd05399">
    <property type="entry name" value="NT_Rel-Spo_like"/>
    <property type="match status" value="1"/>
</dbReference>
<protein>
    <recommendedName>
        <fullName evidence="1">RelA/SpoT domain-containing protein</fullName>
    </recommendedName>
</protein>
<accession>A0A290RWD2</accession>
<dbReference type="KEGG" id="part:PARC_a0116"/>
<organism evidence="2 3">
    <name type="scientific">Pseudoalteromonas arctica A 37-1-2</name>
    <dbReference type="NCBI Taxonomy" id="1117313"/>
    <lineage>
        <taxon>Bacteria</taxon>
        <taxon>Pseudomonadati</taxon>
        <taxon>Pseudomonadota</taxon>
        <taxon>Gammaproteobacteria</taxon>
        <taxon>Alteromonadales</taxon>
        <taxon>Pseudoalteromonadaceae</taxon>
        <taxon>Pseudoalteromonas</taxon>
    </lineage>
</organism>